<dbReference type="OrthoDB" id="15218at2"/>
<dbReference type="InterPro" id="IPR001915">
    <property type="entry name" value="Peptidase_M48"/>
</dbReference>
<feature type="region of interest" description="Disordered" evidence="13">
    <location>
        <begin position="287"/>
        <end position="308"/>
    </location>
</feature>
<dbReference type="Proteomes" id="UP000244817">
    <property type="component" value="Unassembled WGS sequence"/>
</dbReference>
<comment type="caution">
    <text evidence="15">The sequence shown here is derived from an EMBL/GenBank/DDBJ whole genome shotgun (WGS) entry which is preliminary data.</text>
</comment>
<dbReference type="GO" id="GO:0005886">
    <property type="term" value="C:plasma membrane"/>
    <property type="evidence" value="ECO:0007669"/>
    <property type="project" value="UniProtKB-SubCell"/>
</dbReference>
<evidence type="ECO:0000256" key="6">
    <source>
        <dbReference type="ARBA" id="ARBA00022723"/>
    </source>
</evidence>
<evidence type="ECO:0000256" key="2">
    <source>
        <dbReference type="ARBA" id="ARBA00009779"/>
    </source>
</evidence>
<feature type="domain" description="Peptidase M48" evidence="14">
    <location>
        <begin position="82"/>
        <end position="289"/>
    </location>
</feature>
<evidence type="ECO:0000313" key="16">
    <source>
        <dbReference type="Proteomes" id="UP000244817"/>
    </source>
</evidence>
<comment type="cofactor">
    <cofactor evidence="12">
        <name>Zn(2+)</name>
        <dbReference type="ChEBI" id="CHEBI:29105"/>
    </cofactor>
    <text evidence="12">Binds 1 zinc ion per subunit.</text>
</comment>
<keyword evidence="8 12" id="KW-0862">Zinc</keyword>
<comment type="similarity">
    <text evidence="2 12">Belongs to the peptidase M48B family.</text>
</comment>
<evidence type="ECO:0000256" key="10">
    <source>
        <dbReference type="ARBA" id="ARBA00023049"/>
    </source>
</evidence>
<keyword evidence="16" id="KW-1185">Reference proteome</keyword>
<proteinExistence type="inferred from homology"/>
<dbReference type="EC" id="3.4.24.-" evidence="12"/>
<dbReference type="HAMAP" id="MF_00188">
    <property type="entry name" value="Pept_M48_protease_HtpX"/>
    <property type="match status" value="1"/>
</dbReference>
<evidence type="ECO:0000259" key="14">
    <source>
        <dbReference type="Pfam" id="PF01435"/>
    </source>
</evidence>
<dbReference type="InterPro" id="IPR050083">
    <property type="entry name" value="HtpX_protease"/>
</dbReference>
<feature type="binding site" evidence="12">
    <location>
        <position position="147"/>
    </location>
    <ligand>
        <name>Zn(2+)</name>
        <dbReference type="ChEBI" id="CHEBI:29105"/>
        <note>catalytic</note>
    </ligand>
</feature>
<keyword evidence="4 12" id="KW-0645">Protease</keyword>
<evidence type="ECO:0000256" key="13">
    <source>
        <dbReference type="SAM" id="MobiDB-lite"/>
    </source>
</evidence>
<keyword evidence="3 12" id="KW-1003">Cell membrane</keyword>
<feature type="transmembrane region" description="Helical" evidence="12">
    <location>
        <begin position="157"/>
        <end position="177"/>
    </location>
</feature>
<evidence type="ECO:0000256" key="9">
    <source>
        <dbReference type="ARBA" id="ARBA00022989"/>
    </source>
</evidence>
<dbReference type="PANTHER" id="PTHR43221:SF1">
    <property type="entry name" value="PROTEASE HTPX"/>
    <property type="match status" value="1"/>
</dbReference>
<dbReference type="RefSeq" id="WP_108641849.1">
    <property type="nucleotide sequence ID" value="NZ_QCYG01000009.1"/>
</dbReference>
<dbReference type="PANTHER" id="PTHR43221">
    <property type="entry name" value="PROTEASE HTPX"/>
    <property type="match status" value="1"/>
</dbReference>
<dbReference type="NCBIfam" id="NF003965">
    <property type="entry name" value="PRK05457.1"/>
    <property type="match status" value="1"/>
</dbReference>
<feature type="binding site" evidence="12">
    <location>
        <position position="151"/>
    </location>
    <ligand>
        <name>Zn(2+)</name>
        <dbReference type="ChEBI" id="CHEBI:29105"/>
        <note>catalytic</note>
    </ligand>
</feature>
<dbReference type="GO" id="GO:0006508">
    <property type="term" value="P:proteolysis"/>
    <property type="evidence" value="ECO:0007669"/>
    <property type="project" value="UniProtKB-KW"/>
</dbReference>
<feature type="active site" evidence="12">
    <location>
        <position position="148"/>
    </location>
</feature>
<dbReference type="EMBL" id="QCYG01000009">
    <property type="protein sequence ID" value="PVA05657.1"/>
    <property type="molecule type" value="Genomic_DNA"/>
</dbReference>
<evidence type="ECO:0000256" key="5">
    <source>
        <dbReference type="ARBA" id="ARBA00022692"/>
    </source>
</evidence>
<evidence type="ECO:0000256" key="3">
    <source>
        <dbReference type="ARBA" id="ARBA00022475"/>
    </source>
</evidence>
<dbReference type="InterPro" id="IPR022919">
    <property type="entry name" value="Pept_M48_protease_HtpX"/>
</dbReference>
<evidence type="ECO:0000256" key="12">
    <source>
        <dbReference type="HAMAP-Rule" id="MF_00188"/>
    </source>
</evidence>
<dbReference type="CDD" id="cd07335">
    <property type="entry name" value="M48B_HtpX_like"/>
    <property type="match status" value="1"/>
</dbReference>
<feature type="transmembrane region" description="Helical" evidence="12">
    <location>
        <begin position="43"/>
        <end position="61"/>
    </location>
</feature>
<dbReference type="GO" id="GO:0004222">
    <property type="term" value="F:metalloendopeptidase activity"/>
    <property type="evidence" value="ECO:0007669"/>
    <property type="project" value="UniProtKB-UniRule"/>
</dbReference>
<dbReference type="AlphaFoldDB" id="A0A2T7FU11"/>
<keyword evidence="7 12" id="KW-0378">Hydrolase</keyword>
<organism evidence="15 16">
    <name type="scientific">Thalassorhabdomicrobium marinisediminis</name>
    <dbReference type="NCBI Taxonomy" id="2170577"/>
    <lineage>
        <taxon>Bacteria</taxon>
        <taxon>Pseudomonadati</taxon>
        <taxon>Pseudomonadota</taxon>
        <taxon>Alphaproteobacteria</taxon>
        <taxon>Rhodobacterales</taxon>
        <taxon>Paracoccaceae</taxon>
        <taxon>Thalassorhabdomicrobium</taxon>
    </lineage>
</organism>
<feature type="binding site" evidence="12">
    <location>
        <position position="224"/>
    </location>
    <ligand>
        <name>Zn(2+)</name>
        <dbReference type="ChEBI" id="CHEBI:29105"/>
        <note>catalytic</note>
    </ligand>
</feature>
<protein>
    <recommendedName>
        <fullName evidence="12">Protease HtpX homolog</fullName>
        <ecNumber evidence="12">3.4.24.-</ecNumber>
    </recommendedName>
</protein>
<comment type="subcellular location">
    <subcellularLocation>
        <location evidence="1 12">Cell membrane</location>
        <topology evidence="1 12">Multi-pass membrane protein</topology>
    </subcellularLocation>
</comment>
<dbReference type="GO" id="GO:0008270">
    <property type="term" value="F:zinc ion binding"/>
    <property type="evidence" value="ECO:0007669"/>
    <property type="project" value="UniProtKB-UniRule"/>
</dbReference>
<evidence type="ECO:0000256" key="11">
    <source>
        <dbReference type="ARBA" id="ARBA00023136"/>
    </source>
</evidence>
<keyword evidence="5 12" id="KW-0812">Transmembrane</keyword>
<dbReference type="Pfam" id="PF01435">
    <property type="entry name" value="Peptidase_M48"/>
    <property type="match status" value="1"/>
</dbReference>
<evidence type="ECO:0000256" key="8">
    <source>
        <dbReference type="ARBA" id="ARBA00022833"/>
    </source>
</evidence>
<keyword evidence="6 12" id="KW-0479">Metal-binding</keyword>
<keyword evidence="10 12" id="KW-0482">Metalloprotease</keyword>
<name>A0A2T7FU11_9RHOB</name>
<evidence type="ECO:0000313" key="15">
    <source>
        <dbReference type="EMBL" id="PVA05657.1"/>
    </source>
</evidence>
<reference evidence="15 16" key="1">
    <citation type="submission" date="2018-04" db="EMBL/GenBank/DDBJ databases">
        <title>Pelagivirga bohaiensis gen. nov., sp. nov., a bacterium isolated from the Bohai Sea.</title>
        <authorList>
            <person name="Ji X."/>
        </authorList>
    </citation>
    <scope>NUCLEOTIDE SEQUENCE [LARGE SCALE GENOMIC DNA]</scope>
    <source>
        <strain evidence="15 16">BH-SD16</strain>
    </source>
</reference>
<sequence>MLRLSLFLGANLAILAVLSVSFRLLGIEGLLQANGVDLNLTALLIFSAVIGFAGSLISLFLSKTMAKAAMRVQVITAPRTATERWLVETVHAQADRVGIGRPEVGVFDHPSPNAFATGWNRDDALIAVSTGLLNTMSRGEVEAVLGHEVSHAANGDMVTLALIQGVVNTFVVFLSRLAGFLFDRLILRIERGYGPGFWIVSLVTEMVLGVLAMAIVMWFSRWREFRADAGGAALAGRHNMIAALERLKLAQNAPPLPEEMRAFAISAGRVQTLFASHPPLERRIAALRAGDTRPHTPVGPARRRAGWG</sequence>
<feature type="transmembrane region" description="Helical" evidence="12">
    <location>
        <begin position="197"/>
        <end position="219"/>
    </location>
</feature>
<accession>A0A2T7FU11</accession>
<evidence type="ECO:0000256" key="4">
    <source>
        <dbReference type="ARBA" id="ARBA00022670"/>
    </source>
</evidence>
<evidence type="ECO:0000256" key="1">
    <source>
        <dbReference type="ARBA" id="ARBA00004651"/>
    </source>
</evidence>
<gene>
    <name evidence="12" type="primary">htpX</name>
    <name evidence="15" type="ORF">DC363_14385</name>
</gene>
<keyword evidence="11 12" id="KW-0472">Membrane</keyword>
<keyword evidence="9 12" id="KW-1133">Transmembrane helix</keyword>
<evidence type="ECO:0000256" key="7">
    <source>
        <dbReference type="ARBA" id="ARBA00022801"/>
    </source>
</evidence>
<dbReference type="Gene3D" id="3.30.2010.10">
    <property type="entry name" value="Metalloproteases ('zincins'), catalytic domain"/>
    <property type="match status" value="1"/>
</dbReference>